<dbReference type="EC" id="5.6.2.-" evidence="5"/>
<dbReference type="Pfam" id="PF01131">
    <property type="entry name" value="Topoisom_bac"/>
    <property type="match status" value="1"/>
</dbReference>
<evidence type="ECO:0000256" key="2">
    <source>
        <dbReference type="ARBA" id="ARBA00023125"/>
    </source>
</evidence>
<dbReference type="SUPFAM" id="SSF56712">
    <property type="entry name" value="Prokaryotic type I DNA topoisomerase"/>
    <property type="match status" value="1"/>
</dbReference>
<dbReference type="InterPro" id="IPR013824">
    <property type="entry name" value="Topo_IA_cen_sub1"/>
</dbReference>
<keyword evidence="2" id="KW-0238">DNA-binding</keyword>
<dbReference type="Gene3D" id="1.10.460.10">
    <property type="entry name" value="Topoisomerase I, domain 2"/>
    <property type="match status" value="1"/>
</dbReference>
<evidence type="ECO:0000313" key="6">
    <source>
        <dbReference type="Proteomes" id="UP001148455"/>
    </source>
</evidence>
<dbReference type="SMART" id="SM00437">
    <property type="entry name" value="TOP1Ac"/>
    <property type="match status" value="1"/>
</dbReference>
<dbReference type="EMBL" id="JAPZED010000026">
    <property type="protein sequence ID" value="MCZ7695211.1"/>
    <property type="molecule type" value="Genomic_DNA"/>
</dbReference>
<dbReference type="AlphaFoldDB" id="A0A9X3KCW6"/>
<dbReference type="InterPro" id="IPR003602">
    <property type="entry name" value="Topo_IA_DNA-bd_dom"/>
</dbReference>
<dbReference type="GO" id="GO:0003917">
    <property type="term" value="F:DNA topoisomerase type I (single strand cut, ATP-independent) activity"/>
    <property type="evidence" value="ECO:0007669"/>
    <property type="project" value="InterPro"/>
</dbReference>
<dbReference type="InterPro" id="IPR013497">
    <property type="entry name" value="Topo_IA_cen"/>
</dbReference>
<gene>
    <name evidence="5" type="ORF">O8D18_14510</name>
</gene>
<dbReference type="PANTHER" id="PTHR11390">
    <property type="entry name" value="PROKARYOTIC DNA TOPOISOMERASE"/>
    <property type="match status" value="1"/>
</dbReference>
<evidence type="ECO:0000313" key="5">
    <source>
        <dbReference type="EMBL" id="MCZ7695211.1"/>
    </source>
</evidence>
<dbReference type="InterPro" id="IPR023405">
    <property type="entry name" value="Topo_IA_core_domain"/>
</dbReference>
<sequence>MLNDKKVSDHHAIIPTVELAEFDFSKLREWEQKILFLIAVHTVEAMEEDHVFMETEVEVRCQDEIFKAKGKVIKQIGWKLYEECFKNDDGLAIENPADAGKDHIPKVEVDHKFYNVSAAKTEHFTAPPKPYSEDTLLAAMETAGNKEFDEDTEKKGLGTPATRAGIIEKLIASQYAVRKGKQILPTEDGIILIDILPDFLKSATMTAEWENQLLEMEQGKMAPGQFMTGIEKLISMMLNHCDSIPEEETRRFQKKESLGTCPVCGGLVYEGKKNFYCGNRECNFCLWKENKYLQSMEKDMDTRMAAELLKNGSVHVKDLYSRKKDLYFEADLHMEADENGRVTFSLSFPKKKTTKKNKRK</sequence>
<accession>A0A9X3KCW6</accession>
<dbReference type="PROSITE" id="PS52039">
    <property type="entry name" value="TOPO_IA_2"/>
    <property type="match status" value="1"/>
</dbReference>
<name>A0A9X3KCW6_MEDGN</name>
<evidence type="ECO:0000256" key="1">
    <source>
        <dbReference type="ARBA" id="ARBA00023029"/>
    </source>
</evidence>
<feature type="domain" description="Topo IA-type catalytic" evidence="4">
    <location>
        <begin position="1"/>
        <end position="238"/>
    </location>
</feature>
<comment type="caution">
    <text evidence="5">The sequence shown here is derived from an EMBL/GenBank/DDBJ whole genome shotgun (WGS) entry which is preliminary data.</text>
</comment>
<proteinExistence type="predicted"/>
<dbReference type="RefSeq" id="WP_269763091.1">
    <property type="nucleotide sequence ID" value="NZ_JAPZEC010000026.1"/>
</dbReference>
<keyword evidence="3 5" id="KW-0413">Isomerase</keyword>
<reference evidence="5" key="1">
    <citation type="submission" date="2022-12" db="EMBL/GenBank/DDBJ databases">
        <title>Genome of R. gnavus strain RSHDN_123.</title>
        <authorList>
            <person name="Abdugheni R."/>
        </authorList>
    </citation>
    <scope>NUCLEOTIDE SEQUENCE</scope>
    <source>
        <strain evidence="5">RSHDN_123</strain>
    </source>
</reference>
<evidence type="ECO:0000259" key="4">
    <source>
        <dbReference type="PROSITE" id="PS52039"/>
    </source>
</evidence>
<dbReference type="GO" id="GO:0006265">
    <property type="term" value="P:DNA topological change"/>
    <property type="evidence" value="ECO:0007669"/>
    <property type="project" value="InterPro"/>
</dbReference>
<dbReference type="Proteomes" id="UP001148455">
    <property type="component" value="Unassembled WGS sequence"/>
</dbReference>
<protein>
    <submittedName>
        <fullName evidence="5">DNA topoisomerase</fullName>
        <ecNumber evidence="5">5.6.2.-</ecNumber>
    </submittedName>
</protein>
<organism evidence="5 6">
    <name type="scientific">Mediterraneibacter gnavus</name>
    <name type="common">Ruminococcus gnavus</name>
    <dbReference type="NCBI Taxonomy" id="33038"/>
    <lineage>
        <taxon>Bacteria</taxon>
        <taxon>Bacillati</taxon>
        <taxon>Bacillota</taxon>
        <taxon>Clostridia</taxon>
        <taxon>Lachnospirales</taxon>
        <taxon>Lachnospiraceae</taxon>
        <taxon>Mediterraneibacter</taxon>
    </lineage>
</organism>
<dbReference type="GO" id="GO:0043597">
    <property type="term" value="C:cytoplasmic replication fork"/>
    <property type="evidence" value="ECO:0007669"/>
    <property type="project" value="TreeGrafter"/>
</dbReference>
<keyword evidence="1" id="KW-0799">Topoisomerase</keyword>
<dbReference type="GO" id="GO:0003677">
    <property type="term" value="F:DNA binding"/>
    <property type="evidence" value="ECO:0007669"/>
    <property type="project" value="UniProtKB-KW"/>
</dbReference>
<evidence type="ECO:0000256" key="3">
    <source>
        <dbReference type="ARBA" id="ARBA00023235"/>
    </source>
</evidence>
<dbReference type="GO" id="GO:0006310">
    <property type="term" value="P:DNA recombination"/>
    <property type="evidence" value="ECO:0007669"/>
    <property type="project" value="TreeGrafter"/>
</dbReference>
<dbReference type="InterPro" id="IPR000380">
    <property type="entry name" value="Topo_IA"/>
</dbReference>
<dbReference type="PANTHER" id="PTHR11390:SF21">
    <property type="entry name" value="DNA TOPOISOMERASE 3-ALPHA"/>
    <property type="match status" value="1"/>
</dbReference>
<dbReference type="GO" id="GO:0006281">
    <property type="term" value="P:DNA repair"/>
    <property type="evidence" value="ECO:0007669"/>
    <property type="project" value="TreeGrafter"/>
</dbReference>